<dbReference type="EMBL" id="QGMK01000672">
    <property type="protein sequence ID" value="TVY80497.1"/>
    <property type="molecule type" value="Genomic_DNA"/>
</dbReference>
<reference evidence="6 7" key="1">
    <citation type="submission" date="2018-05" db="EMBL/GenBank/DDBJ databases">
        <title>Genome sequencing and assembly of the regulated plant pathogen Lachnellula willkommii and related sister species for the development of diagnostic species identification markers.</title>
        <authorList>
            <person name="Giroux E."/>
            <person name="Bilodeau G."/>
        </authorList>
    </citation>
    <scope>NUCLEOTIDE SEQUENCE [LARGE SCALE GENOMIC DNA]</scope>
    <source>
        <strain evidence="6 7">CBS 268.59</strain>
    </source>
</reference>
<dbReference type="Pfam" id="PF00857">
    <property type="entry name" value="Isochorismatase"/>
    <property type="match status" value="1"/>
</dbReference>
<comment type="similarity">
    <text evidence="1">Belongs to the isochorismatase family.</text>
</comment>
<proteinExistence type="inferred from homology"/>
<dbReference type="InterPro" id="IPR036380">
    <property type="entry name" value="Isochorismatase-like_sf"/>
</dbReference>
<dbReference type="Gene3D" id="1.20.1050.10">
    <property type="match status" value="1"/>
</dbReference>
<dbReference type="SUPFAM" id="SSF47616">
    <property type="entry name" value="GST C-terminal domain-like"/>
    <property type="match status" value="1"/>
</dbReference>
<feature type="region of interest" description="Disordered" evidence="2">
    <location>
        <begin position="414"/>
        <end position="439"/>
    </location>
</feature>
<comment type="caution">
    <text evidence="6">The sequence shown here is derived from an EMBL/GenBank/DDBJ whole genome shotgun (WGS) entry which is preliminary data.</text>
</comment>
<dbReference type="InterPro" id="IPR005123">
    <property type="entry name" value="Oxoglu/Fe-dep_dioxygenase_dom"/>
</dbReference>
<dbReference type="SUPFAM" id="SSF52499">
    <property type="entry name" value="Isochorismatase-like hydrolases"/>
    <property type="match status" value="1"/>
</dbReference>
<dbReference type="PANTHER" id="PTHR31212:SF5">
    <property type="entry name" value="ISOCHORISMATASE FAMILY PROTEIN FAMILY (AFU_ORTHOLOGUE AFUA_3G14500)"/>
    <property type="match status" value="1"/>
</dbReference>
<accession>A0A8T9C7U3</accession>
<dbReference type="GO" id="GO:0051213">
    <property type="term" value="F:dioxygenase activity"/>
    <property type="evidence" value="ECO:0007669"/>
    <property type="project" value="InterPro"/>
</dbReference>
<evidence type="ECO:0000313" key="6">
    <source>
        <dbReference type="EMBL" id="TVY80497.1"/>
    </source>
</evidence>
<evidence type="ECO:0000256" key="1">
    <source>
        <dbReference type="ARBA" id="ARBA00006336"/>
    </source>
</evidence>
<dbReference type="Pfam" id="PF13532">
    <property type="entry name" value="2OG-FeII_Oxy_2"/>
    <property type="match status" value="1"/>
</dbReference>
<dbReference type="InterPro" id="IPR000868">
    <property type="entry name" value="Isochorismatase-like_dom"/>
</dbReference>
<dbReference type="PROSITE" id="PS50405">
    <property type="entry name" value="GST_CTER"/>
    <property type="match status" value="1"/>
</dbReference>
<feature type="compositionally biased region" description="Polar residues" evidence="2">
    <location>
        <begin position="311"/>
        <end position="323"/>
    </location>
</feature>
<feature type="compositionally biased region" description="Polar residues" evidence="2">
    <location>
        <begin position="331"/>
        <end position="340"/>
    </location>
</feature>
<name>A0A8T9C7U3_9HELO</name>
<feature type="domain" description="GST C-terminal" evidence="4">
    <location>
        <begin position="821"/>
        <end position="950"/>
    </location>
</feature>
<feature type="compositionally biased region" description="Basic and acidic residues" evidence="2">
    <location>
        <begin position="341"/>
        <end position="351"/>
    </location>
</feature>
<feature type="domain" description="GST N-terminal" evidence="3">
    <location>
        <begin position="750"/>
        <end position="836"/>
    </location>
</feature>
<dbReference type="Proteomes" id="UP000469558">
    <property type="component" value="Unassembled WGS sequence"/>
</dbReference>
<feature type="compositionally biased region" description="Basic residues" evidence="2">
    <location>
        <begin position="352"/>
        <end position="363"/>
    </location>
</feature>
<evidence type="ECO:0000259" key="4">
    <source>
        <dbReference type="PROSITE" id="PS50405"/>
    </source>
</evidence>
<sequence length="950" mass="105639">MFEINEQNIPFVQTRQALIVLDTQNDFVSTGCLLPVDSPPDYLDKILELIPAFRASQSNIIWIRSLFEVSRPVNEASGDSESVITDAQLLPAHRRSEKRVRQEPSQKLLELQSRIALSNGRALDSEIDADDEVDVDEIEETFLTIPEGQIPRMVLPASTGSNLPQAAVDIVDVGTDLFIKKTHYSAFRDGTLVQTLRAKFVTEIYLVGCLTNISIFATAMDAAQHGYAITVVEDCLGYRSKARHDEALRRLTEFTGCEIITSEDLIIDMQRKELMQSIPSRRNPRRRENGANLEGMMANMNLRSDRKPSTRSRPPESTGTTTDVAGGHGGSSDSVATSESPPDKAEVEAKKRERVKTKIKTRRRLSKSIPKEIGVSGDKVRNLPTSVTLLGVSQALEKIPKPLEEEGDILASRSSPDALSEVPDTVYTERPRREVEDGCKMQTKDPKLVCKTSNPEKYSKISMESSGAPICEGDTTVIQDLLDEELADGIFEKLRDEVRWQKMSHLGGDVPRLVAVQGRVADDGSIPIYRHPADESPPLLPFSSTVSLIQAKVEETLGHPVNHVLIQFYRGGQDYISEHSDKTLDIVPKTFIANVSLGAQRTMVFRTKRPLKIHDDEEASEPLPPRQICRAPLPHNSLCKVGLITNMRWLHAIRQDKRMASEKSPEELAFDGGRISLTFRQIGTFLNKDETKIWGQGAVAKSKEAARTVLNGETAGFDNMLKAFGRENQATEFNWADSYGQGFDVLHMSNSPKLFLSGDAVLDLRVKLPLALWNIPWAEGKLSPSFNWKNGSSSSDASPIPENLPVKFVDNDLSKSTVTGDLAIMLYLDSVHGQKSEASYPADIARQFTRFQQSGDLLDKWRAEPFSVKPFKKALDLWDSYAAEAPFIAGSRVSLADFAVWPVLHDISKEWPDFDGLENLNRYYEFLKSQDYVVKGAALEKGKAVEETAA</sequence>
<dbReference type="PROSITE" id="PS50404">
    <property type="entry name" value="GST_NTER"/>
    <property type="match status" value="1"/>
</dbReference>
<evidence type="ECO:0000259" key="3">
    <source>
        <dbReference type="PROSITE" id="PS50404"/>
    </source>
</evidence>
<dbReference type="AlphaFoldDB" id="A0A8T9C7U3"/>
<dbReference type="Gene3D" id="3.40.50.850">
    <property type="entry name" value="Isochorismatase-like"/>
    <property type="match status" value="1"/>
</dbReference>
<dbReference type="InterPro" id="IPR036282">
    <property type="entry name" value="Glutathione-S-Trfase_C_sf"/>
</dbReference>
<evidence type="ECO:0000313" key="7">
    <source>
        <dbReference type="Proteomes" id="UP000469558"/>
    </source>
</evidence>
<dbReference type="CDD" id="cd00431">
    <property type="entry name" value="cysteine_hydrolases"/>
    <property type="match status" value="1"/>
</dbReference>
<dbReference type="Pfam" id="PF13410">
    <property type="entry name" value="GST_C_2"/>
    <property type="match status" value="1"/>
</dbReference>
<dbReference type="InterPro" id="IPR027450">
    <property type="entry name" value="AlkB-like"/>
</dbReference>
<gene>
    <name evidence="6" type="primary">Alkbh2</name>
    <name evidence="6" type="ORF">LSUE1_G003691</name>
</gene>
<dbReference type="Pfam" id="PF24470">
    <property type="entry name" value="Thiored_Isochorism"/>
    <property type="match status" value="1"/>
</dbReference>
<dbReference type="GO" id="GO:0006307">
    <property type="term" value="P:DNA alkylation repair"/>
    <property type="evidence" value="ECO:0007669"/>
    <property type="project" value="InterPro"/>
</dbReference>
<dbReference type="SUPFAM" id="SSF51197">
    <property type="entry name" value="Clavaminate synthase-like"/>
    <property type="match status" value="1"/>
</dbReference>
<dbReference type="InterPro" id="IPR057088">
    <property type="entry name" value="GLRG_09195_Thiored"/>
</dbReference>
<evidence type="ECO:0000259" key="5">
    <source>
        <dbReference type="PROSITE" id="PS51471"/>
    </source>
</evidence>
<feature type="region of interest" description="Disordered" evidence="2">
    <location>
        <begin position="276"/>
        <end position="363"/>
    </location>
</feature>
<dbReference type="PROSITE" id="PS51471">
    <property type="entry name" value="FE2OG_OXY"/>
    <property type="match status" value="1"/>
</dbReference>
<dbReference type="InterPro" id="IPR037151">
    <property type="entry name" value="AlkB-like_sf"/>
</dbReference>
<organism evidence="6 7">
    <name type="scientific">Lachnellula suecica</name>
    <dbReference type="NCBI Taxonomy" id="602035"/>
    <lineage>
        <taxon>Eukaryota</taxon>
        <taxon>Fungi</taxon>
        <taxon>Dikarya</taxon>
        <taxon>Ascomycota</taxon>
        <taxon>Pezizomycotina</taxon>
        <taxon>Leotiomycetes</taxon>
        <taxon>Helotiales</taxon>
        <taxon>Lachnaceae</taxon>
        <taxon>Lachnellula</taxon>
    </lineage>
</organism>
<feature type="domain" description="Fe2OG dioxygenase" evidence="5">
    <location>
        <begin position="560"/>
        <end position="683"/>
    </location>
</feature>
<dbReference type="Gene3D" id="2.60.120.590">
    <property type="entry name" value="Alpha-ketoglutarate-dependent dioxygenase AlkB-like"/>
    <property type="match status" value="1"/>
</dbReference>
<dbReference type="InterPro" id="IPR032854">
    <property type="entry name" value="ALKBH3"/>
</dbReference>
<dbReference type="PANTHER" id="PTHR31212">
    <property type="entry name" value="ALPHA-KETOGLUTARATE-DEPENDENT DIOXYGENASE ALKB HOMOLOG 3"/>
    <property type="match status" value="1"/>
</dbReference>
<dbReference type="OrthoDB" id="445341at2759"/>
<evidence type="ECO:0000256" key="2">
    <source>
        <dbReference type="SAM" id="MobiDB-lite"/>
    </source>
</evidence>
<dbReference type="InterPro" id="IPR010987">
    <property type="entry name" value="Glutathione-S-Trfase_C-like"/>
</dbReference>
<protein>
    <submittedName>
        <fullName evidence="6">DNA oxidative demethylase ALKBH2</fullName>
    </submittedName>
</protein>
<keyword evidence="7" id="KW-1185">Reference proteome</keyword>
<feature type="compositionally biased region" description="Basic and acidic residues" evidence="2">
    <location>
        <begin position="427"/>
        <end position="439"/>
    </location>
</feature>
<dbReference type="InterPro" id="IPR004045">
    <property type="entry name" value="Glutathione_S-Trfase_N"/>
</dbReference>